<gene>
    <name evidence="2" type="ORF">ElP_40050</name>
</gene>
<dbReference type="OrthoDB" id="292292at2"/>
<sequence length="108" mass="11224">MPPESHDLSRILEAVEALRGEVARLSARVSAIEASAPASPAGLAPQAADRASDAIGPELAFAISAAVAAYLGKRAHIRQIRLLGSAAWAQQGRVTVQASHRLQVQHGS</sequence>
<evidence type="ECO:0000313" key="3">
    <source>
        <dbReference type="Proteomes" id="UP000317835"/>
    </source>
</evidence>
<dbReference type="KEGG" id="tpla:ElP_40050"/>
<dbReference type="Proteomes" id="UP000317835">
    <property type="component" value="Chromosome"/>
</dbReference>
<accession>A0A518H5H4</accession>
<dbReference type="EMBL" id="CP036426">
    <property type="protein sequence ID" value="QDV36093.1"/>
    <property type="molecule type" value="Genomic_DNA"/>
</dbReference>
<name>A0A518H5H4_9BACT</name>
<reference evidence="2 3" key="1">
    <citation type="submission" date="2019-02" db="EMBL/GenBank/DDBJ databases">
        <title>Deep-cultivation of Planctomycetes and their phenomic and genomic characterization uncovers novel biology.</title>
        <authorList>
            <person name="Wiegand S."/>
            <person name="Jogler M."/>
            <person name="Boedeker C."/>
            <person name="Pinto D."/>
            <person name="Vollmers J."/>
            <person name="Rivas-Marin E."/>
            <person name="Kohn T."/>
            <person name="Peeters S.H."/>
            <person name="Heuer A."/>
            <person name="Rast P."/>
            <person name="Oberbeckmann S."/>
            <person name="Bunk B."/>
            <person name="Jeske O."/>
            <person name="Meyerdierks A."/>
            <person name="Storesund J.E."/>
            <person name="Kallscheuer N."/>
            <person name="Luecker S."/>
            <person name="Lage O.M."/>
            <person name="Pohl T."/>
            <person name="Merkel B.J."/>
            <person name="Hornburger P."/>
            <person name="Mueller R.-W."/>
            <person name="Bruemmer F."/>
            <person name="Labrenz M."/>
            <person name="Spormann A.M."/>
            <person name="Op den Camp H."/>
            <person name="Overmann J."/>
            <person name="Amann R."/>
            <person name="Jetten M.S.M."/>
            <person name="Mascher T."/>
            <person name="Medema M.H."/>
            <person name="Devos D.P."/>
            <person name="Kaster A.-K."/>
            <person name="Ovreas L."/>
            <person name="Rohde M."/>
            <person name="Galperin M.Y."/>
            <person name="Jogler C."/>
        </authorList>
    </citation>
    <scope>NUCLEOTIDE SEQUENCE [LARGE SCALE GENOMIC DNA]</scope>
    <source>
        <strain evidence="2 3">ElP</strain>
    </source>
</reference>
<dbReference type="RefSeq" id="WP_145272125.1">
    <property type="nucleotide sequence ID" value="NZ_CP036426.1"/>
</dbReference>
<protein>
    <submittedName>
        <fullName evidence="2">Uncharacterized protein</fullName>
    </submittedName>
</protein>
<organism evidence="2 3">
    <name type="scientific">Tautonia plasticadhaerens</name>
    <dbReference type="NCBI Taxonomy" id="2527974"/>
    <lineage>
        <taxon>Bacteria</taxon>
        <taxon>Pseudomonadati</taxon>
        <taxon>Planctomycetota</taxon>
        <taxon>Planctomycetia</taxon>
        <taxon>Isosphaerales</taxon>
        <taxon>Isosphaeraceae</taxon>
        <taxon>Tautonia</taxon>
    </lineage>
</organism>
<evidence type="ECO:0000313" key="2">
    <source>
        <dbReference type="EMBL" id="QDV36093.1"/>
    </source>
</evidence>
<feature type="coiled-coil region" evidence="1">
    <location>
        <begin position="8"/>
        <end position="35"/>
    </location>
</feature>
<keyword evidence="3" id="KW-1185">Reference proteome</keyword>
<dbReference type="AlphaFoldDB" id="A0A518H5H4"/>
<proteinExistence type="predicted"/>
<evidence type="ECO:0000256" key="1">
    <source>
        <dbReference type="SAM" id="Coils"/>
    </source>
</evidence>
<keyword evidence="1" id="KW-0175">Coiled coil</keyword>